<evidence type="ECO:0000256" key="7">
    <source>
        <dbReference type="RuleBase" id="RU000352"/>
    </source>
</evidence>
<dbReference type="SUPFAM" id="SSF52490">
    <property type="entry name" value="Tubulin nucleotide-binding domain-like"/>
    <property type="match status" value="1"/>
</dbReference>
<dbReference type="CDD" id="cd02186">
    <property type="entry name" value="alpha_tubulin"/>
    <property type="match status" value="1"/>
</dbReference>
<evidence type="ECO:0000256" key="1">
    <source>
        <dbReference type="ARBA" id="ARBA00009636"/>
    </source>
</evidence>
<dbReference type="PROSITE" id="PS00228">
    <property type="entry name" value="TUBULIN_B_AUTOREG"/>
    <property type="match status" value="1"/>
</dbReference>
<dbReference type="Proteomes" id="UP000694888">
    <property type="component" value="Unplaced"/>
</dbReference>
<dbReference type="PROSITE" id="PS00227">
    <property type="entry name" value="TUBULIN"/>
    <property type="match status" value="1"/>
</dbReference>
<reference evidence="11" key="1">
    <citation type="submission" date="2025-08" db="UniProtKB">
        <authorList>
            <consortium name="RefSeq"/>
        </authorList>
    </citation>
    <scope>IDENTIFICATION</scope>
</reference>
<gene>
    <name evidence="11" type="primary">LOC101850638</name>
</gene>
<feature type="domain" description="Tubulin/FtsZ 2-layer sandwich" evidence="9">
    <location>
        <begin position="250"/>
        <end position="395"/>
    </location>
</feature>
<name>A0ABM0ZWZ3_APLCA</name>
<evidence type="ECO:0000313" key="11">
    <source>
        <dbReference type="RefSeq" id="XP_012936223.1"/>
    </source>
</evidence>
<dbReference type="InterPro" id="IPR008280">
    <property type="entry name" value="Tub_FtsZ_C"/>
</dbReference>
<evidence type="ECO:0000256" key="3">
    <source>
        <dbReference type="ARBA" id="ARBA00022741"/>
    </source>
</evidence>
<keyword evidence="3 7" id="KW-0547">Nucleotide-binding</keyword>
<evidence type="ECO:0000259" key="8">
    <source>
        <dbReference type="SMART" id="SM00864"/>
    </source>
</evidence>
<protein>
    <recommendedName>
        <fullName evidence="7">Tubulin alpha chain</fullName>
    </recommendedName>
</protein>
<evidence type="ECO:0000256" key="6">
    <source>
        <dbReference type="ARBA" id="ARBA00049117"/>
    </source>
</evidence>
<organism evidence="10 11">
    <name type="scientific">Aplysia californica</name>
    <name type="common">California sea hare</name>
    <dbReference type="NCBI Taxonomy" id="6500"/>
    <lineage>
        <taxon>Eukaryota</taxon>
        <taxon>Metazoa</taxon>
        <taxon>Spiralia</taxon>
        <taxon>Lophotrochozoa</taxon>
        <taxon>Mollusca</taxon>
        <taxon>Gastropoda</taxon>
        <taxon>Heterobranchia</taxon>
        <taxon>Euthyneura</taxon>
        <taxon>Tectipleura</taxon>
        <taxon>Aplysiida</taxon>
        <taxon>Aplysioidea</taxon>
        <taxon>Aplysiidae</taxon>
        <taxon>Aplysia</taxon>
    </lineage>
</organism>
<evidence type="ECO:0000313" key="10">
    <source>
        <dbReference type="Proteomes" id="UP000694888"/>
    </source>
</evidence>
<dbReference type="PRINTS" id="PR01162">
    <property type="entry name" value="ALPHATUBULIN"/>
</dbReference>
<dbReference type="InterPro" id="IPR036525">
    <property type="entry name" value="Tubulin/FtsZ_GTPase_sf"/>
</dbReference>
<sequence length="444" mass="49434">MREIISIHLGQAGVQVGDACWELFCLEHGLQPDGLQPYNNCGPCPVADDSFQTFFMETGAGKFVPRTTFIDLEPTCVDEVRTGVYRQLFSPDCLITGKEDAANNYARGYFSKGPELLNIALDRIRRLAEQCTGLQGFLVFHSFGGGTGSGFCSLLMSRMTSDYGKTCKMEFAIFPAPRISTAVVEPYNAVLNTHVTVEHSDCCFVFDNEAIYNICRRNLDIERPTYTNLNRLIAQVVSAMTASLRFDGSLNVDLKEWQTNLVPFPRVHFPLVSYSPVISADRAYHQNLDVSELTYACFEPANQMVSCDPRCGKYMANTILYRGDVVPGDVNAAIATIKSKRTIQFVDWCPTGFKVGINYQPPTTVPGGDLAAVVRSAVMLSNSTAIAEAWARIDHKFDLMYAKRAFVHWYVGEGMEESQFVDSRLDLAALERDYYEVGLPTQSM</sequence>
<dbReference type="SUPFAM" id="SSF55307">
    <property type="entry name" value="Tubulin C-terminal domain-like"/>
    <property type="match status" value="1"/>
</dbReference>
<dbReference type="GeneID" id="101850638"/>
<keyword evidence="5 7" id="KW-0342">GTP-binding</keyword>
<keyword evidence="4" id="KW-0378">Hydrolase</keyword>
<evidence type="ECO:0000256" key="2">
    <source>
        <dbReference type="ARBA" id="ARBA00022701"/>
    </source>
</evidence>
<dbReference type="SMART" id="SM00864">
    <property type="entry name" value="Tubulin"/>
    <property type="match status" value="1"/>
</dbReference>
<dbReference type="InterPro" id="IPR017975">
    <property type="entry name" value="Tubulin_CS"/>
</dbReference>
<comment type="subunit">
    <text evidence="7">Dimer of alpha and beta chains. A typical microtubule is a hollow water-filled tube with an outer diameter of 25 nm and an inner diameter of 15 nM. Alpha-beta heterodimers associate head-to-tail to form protofilaments running lengthwise along the microtubule wall with the beta-tubulin subunit facing the microtubule plus end conferring a structural polarity. Microtubules usually have 13 protofilaments but different protofilament numbers can be found in some organisms and specialized cells.</text>
</comment>
<dbReference type="InterPro" id="IPR003008">
    <property type="entry name" value="Tubulin_FtsZ_GTPase"/>
</dbReference>
<dbReference type="Gene3D" id="3.30.1330.20">
    <property type="entry name" value="Tubulin/FtsZ, C-terminal domain"/>
    <property type="match status" value="1"/>
</dbReference>
<dbReference type="PRINTS" id="PR01161">
    <property type="entry name" value="TUBULIN"/>
</dbReference>
<dbReference type="InterPro" id="IPR023123">
    <property type="entry name" value="Tubulin_C"/>
</dbReference>
<comment type="function">
    <text evidence="7">Tubulin is the major constituent of microtubules, a cylinder consisting of laterally associated linear protofilaments composed of alpha- and beta-tubulin heterodimers. Microtubules grow by the addition of GTP-tubulin dimers to the microtubule end, where a stabilizing cap forms. Below the cap, tubulin dimers are in GDP-bound state, owing to GTPase activity of alpha-tubulin.</text>
</comment>
<dbReference type="Pfam" id="PF00091">
    <property type="entry name" value="Tubulin"/>
    <property type="match status" value="1"/>
</dbReference>
<dbReference type="InterPro" id="IPR013838">
    <property type="entry name" value="Beta-tubulin_BS"/>
</dbReference>
<proteinExistence type="inferred from homology"/>
<dbReference type="InterPro" id="IPR018316">
    <property type="entry name" value="Tubulin/FtsZ_2-layer-sand-dom"/>
</dbReference>
<dbReference type="PANTHER" id="PTHR11588">
    <property type="entry name" value="TUBULIN"/>
    <property type="match status" value="1"/>
</dbReference>
<dbReference type="Gene3D" id="1.10.287.600">
    <property type="entry name" value="Helix hairpin bin"/>
    <property type="match status" value="1"/>
</dbReference>
<comment type="catalytic activity">
    <reaction evidence="6">
        <text>GTP + H2O = GDP + phosphate + H(+)</text>
        <dbReference type="Rhea" id="RHEA:19669"/>
        <dbReference type="ChEBI" id="CHEBI:15377"/>
        <dbReference type="ChEBI" id="CHEBI:15378"/>
        <dbReference type="ChEBI" id="CHEBI:37565"/>
        <dbReference type="ChEBI" id="CHEBI:43474"/>
        <dbReference type="ChEBI" id="CHEBI:58189"/>
    </reaction>
    <physiologicalReaction direction="left-to-right" evidence="6">
        <dbReference type="Rhea" id="RHEA:19670"/>
    </physiologicalReaction>
</comment>
<dbReference type="SMART" id="SM00865">
    <property type="entry name" value="Tubulin_C"/>
    <property type="match status" value="1"/>
</dbReference>
<evidence type="ECO:0000256" key="4">
    <source>
        <dbReference type="ARBA" id="ARBA00022801"/>
    </source>
</evidence>
<accession>A0ABM0ZWZ3</accession>
<dbReference type="RefSeq" id="XP_012936223.1">
    <property type="nucleotide sequence ID" value="XM_013080769.2"/>
</dbReference>
<comment type="similarity">
    <text evidence="1 7">Belongs to the tubulin family.</text>
</comment>
<keyword evidence="10" id="KW-1185">Reference proteome</keyword>
<dbReference type="Gene3D" id="3.40.50.1440">
    <property type="entry name" value="Tubulin/FtsZ, GTPase domain"/>
    <property type="match status" value="1"/>
</dbReference>
<dbReference type="InterPro" id="IPR037103">
    <property type="entry name" value="Tubulin/FtsZ-like_C"/>
</dbReference>
<evidence type="ECO:0000256" key="5">
    <source>
        <dbReference type="ARBA" id="ARBA00023134"/>
    </source>
</evidence>
<dbReference type="Pfam" id="PF03953">
    <property type="entry name" value="Tubulin_C"/>
    <property type="match status" value="1"/>
</dbReference>
<feature type="domain" description="Tubulin/FtsZ GTPase" evidence="8">
    <location>
        <begin position="51"/>
        <end position="248"/>
    </location>
</feature>
<dbReference type="InterPro" id="IPR000217">
    <property type="entry name" value="Tubulin"/>
</dbReference>
<keyword evidence="2 7" id="KW-0493">Microtubule</keyword>
<dbReference type="InterPro" id="IPR002452">
    <property type="entry name" value="Alpha_tubulin"/>
</dbReference>
<evidence type="ECO:0000259" key="9">
    <source>
        <dbReference type="SMART" id="SM00865"/>
    </source>
</evidence>